<dbReference type="InParanoid" id="A5DQ22"/>
<dbReference type="SUPFAM" id="SSF48371">
    <property type="entry name" value="ARM repeat"/>
    <property type="match status" value="1"/>
</dbReference>
<dbReference type="FunFam" id="3.40.50.11210:FF:000007">
    <property type="entry name" value="Tuberous sclerosis 2"/>
    <property type="match status" value="1"/>
</dbReference>
<dbReference type="OrthoDB" id="19311at2759"/>
<dbReference type="InterPro" id="IPR018515">
    <property type="entry name" value="Tuberin-type_domain"/>
</dbReference>
<dbReference type="HOGENOM" id="CLU_003828_0_0_1"/>
<keyword evidence="4" id="KW-1185">Reference proteome</keyword>
<organism evidence="3 4">
    <name type="scientific">Meyerozyma guilliermondii (strain ATCC 6260 / CBS 566 / DSM 6381 / JCM 1539 / NBRC 10279 / NRRL Y-324)</name>
    <name type="common">Yeast</name>
    <name type="synonym">Candida guilliermondii</name>
    <dbReference type="NCBI Taxonomy" id="294746"/>
    <lineage>
        <taxon>Eukaryota</taxon>
        <taxon>Fungi</taxon>
        <taxon>Dikarya</taxon>
        <taxon>Ascomycota</taxon>
        <taxon>Saccharomycotina</taxon>
        <taxon>Pichiomycetes</taxon>
        <taxon>Debaryomycetaceae</taxon>
        <taxon>Meyerozyma</taxon>
    </lineage>
</organism>
<dbReference type="Pfam" id="PF11864">
    <property type="entry name" value="DUF3384"/>
    <property type="match status" value="1"/>
</dbReference>
<dbReference type="OMA" id="ATRFLMN"/>
<dbReference type="Gene3D" id="3.40.50.11210">
    <property type="entry name" value="Rap/Ran-GAP"/>
    <property type="match status" value="1"/>
</dbReference>
<dbReference type="GO" id="GO:0051056">
    <property type="term" value="P:regulation of small GTPase mediated signal transduction"/>
    <property type="evidence" value="ECO:0007669"/>
    <property type="project" value="InterPro"/>
</dbReference>
<dbReference type="InterPro" id="IPR016024">
    <property type="entry name" value="ARM-type_fold"/>
</dbReference>
<dbReference type="GO" id="GO:0032007">
    <property type="term" value="P:negative regulation of TOR signaling"/>
    <property type="evidence" value="ECO:0007669"/>
    <property type="project" value="TreeGrafter"/>
</dbReference>
<name>A5DQ22_PICGU</name>
<gene>
    <name evidence="3" type="ORF">PGUG_05373</name>
</gene>
<feature type="domain" description="Rap-GAP" evidence="2">
    <location>
        <begin position="1186"/>
        <end position="1431"/>
    </location>
</feature>
<dbReference type="PROSITE" id="PS50085">
    <property type="entry name" value="RAPGAP"/>
    <property type="match status" value="1"/>
</dbReference>
<reference evidence="3 4" key="1">
    <citation type="journal article" date="2009" name="Nature">
        <title>Evolution of pathogenicity and sexual reproduction in eight Candida genomes.</title>
        <authorList>
            <person name="Butler G."/>
            <person name="Rasmussen M.D."/>
            <person name="Lin M.F."/>
            <person name="Santos M.A."/>
            <person name="Sakthikumar S."/>
            <person name="Munro C.A."/>
            <person name="Rheinbay E."/>
            <person name="Grabherr M."/>
            <person name="Forche A."/>
            <person name="Reedy J.L."/>
            <person name="Agrafioti I."/>
            <person name="Arnaud M.B."/>
            <person name="Bates S."/>
            <person name="Brown A.J."/>
            <person name="Brunke S."/>
            <person name="Costanzo M.C."/>
            <person name="Fitzpatrick D.A."/>
            <person name="de Groot P.W."/>
            <person name="Harris D."/>
            <person name="Hoyer L.L."/>
            <person name="Hube B."/>
            <person name="Klis F.M."/>
            <person name="Kodira C."/>
            <person name="Lennard N."/>
            <person name="Logue M.E."/>
            <person name="Martin R."/>
            <person name="Neiman A.M."/>
            <person name="Nikolaou E."/>
            <person name="Quail M.A."/>
            <person name="Quinn J."/>
            <person name="Santos M.C."/>
            <person name="Schmitzberger F.F."/>
            <person name="Sherlock G."/>
            <person name="Shah P."/>
            <person name="Silverstein K.A."/>
            <person name="Skrzypek M.S."/>
            <person name="Soll D."/>
            <person name="Staggs R."/>
            <person name="Stansfield I."/>
            <person name="Stumpf M.P."/>
            <person name="Sudbery P.E."/>
            <person name="Srikantha T."/>
            <person name="Zeng Q."/>
            <person name="Berman J."/>
            <person name="Berriman M."/>
            <person name="Heitman J."/>
            <person name="Gow N.A."/>
            <person name="Lorenz M.C."/>
            <person name="Birren B.W."/>
            <person name="Kellis M."/>
            <person name="Cuomo C.A."/>
        </authorList>
    </citation>
    <scope>NUCLEOTIDE SEQUENCE [LARGE SCALE GENOMIC DNA]</scope>
    <source>
        <strain evidence="4">ATCC 6260 / CBS 566 / DSM 6381 / JCM 1539 / NBRC 10279 / NRRL Y-324</strain>
    </source>
</reference>
<dbReference type="KEGG" id="pgu:PGUG_05373"/>
<keyword evidence="1" id="KW-0343">GTPase activation</keyword>
<dbReference type="Proteomes" id="UP000001997">
    <property type="component" value="Unassembled WGS sequence"/>
</dbReference>
<dbReference type="STRING" id="294746.A5DQ22"/>
<dbReference type="InterPro" id="IPR027107">
    <property type="entry name" value="Tuberin/Ral-act_asu"/>
</dbReference>
<dbReference type="VEuPathDB" id="FungiDB:PGUG_05373"/>
<evidence type="ECO:0000256" key="1">
    <source>
        <dbReference type="ARBA" id="ARBA00022468"/>
    </source>
</evidence>
<dbReference type="PANTHER" id="PTHR10063:SF0">
    <property type="entry name" value="TUBERIN"/>
    <property type="match status" value="1"/>
</dbReference>
<dbReference type="EMBL" id="CH408161">
    <property type="protein sequence ID" value="EDK41275.2"/>
    <property type="molecule type" value="Genomic_DNA"/>
</dbReference>
<dbReference type="GO" id="GO:0005096">
    <property type="term" value="F:GTPase activator activity"/>
    <property type="evidence" value="ECO:0007669"/>
    <property type="project" value="UniProtKB-KW"/>
</dbReference>
<dbReference type="InterPro" id="IPR000331">
    <property type="entry name" value="Rap/Ran_GAP_dom"/>
</dbReference>
<dbReference type="PANTHER" id="PTHR10063">
    <property type="entry name" value="TUBERIN"/>
    <property type="match status" value="1"/>
</dbReference>
<dbReference type="InterPro" id="IPR024584">
    <property type="entry name" value="Tuberin_N"/>
</dbReference>
<protein>
    <recommendedName>
        <fullName evidence="2">Rap-GAP domain-containing protein</fullName>
    </recommendedName>
</protein>
<dbReference type="GO" id="GO:0033596">
    <property type="term" value="C:TSC1-TSC2 complex"/>
    <property type="evidence" value="ECO:0007669"/>
    <property type="project" value="TreeGrafter"/>
</dbReference>
<evidence type="ECO:0000313" key="3">
    <source>
        <dbReference type="EMBL" id="EDK41275.2"/>
    </source>
</evidence>
<proteinExistence type="predicted"/>
<dbReference type="RefSeq" id="XP_001482353.2">
    <property type="nucleotide sequence ID" value="XM_001482303.1"/>
</dbReference>
<dbReference type="eggNOG" id="KOG3687">
    <property type="taxonomic scope" value="Eukaryota"/>
</dbReference>
<accession>A5DQ22</accession>
<dbReference type="GO" id="GO:0005634">
    <property type="term" value="C:nucleus"/>
    <property type="evidence" value="ECO:0007669"/>
    <property type="project" value="InterPro"/>
</dbReference>
<dbReference type="GeneID" id="5124014"/>
<dbReference type="SUPFAM" id="SSF111347">
    <property type="entry name" value="Rap/Ran-GAP"/>
    <property type="match status" value="1"/>
</dbReference>
<dbReference type="Pfam" id="PF03542">
    <property type="entry name" value="Tuberin"/>
    <property type="match status" value="1"/>
</dbReference>
<dbReference type="Pfam" id="PF02145">
    <property type="entry name" value="Rap_GAP"/>
    <property type="match status" value="1"/>
</dbReference>
<dbReference type="InterPro" id="IPR035974">
    <property type="entry name" value="Rap/Ran-GAP_sf"/>
</dbReference>
<evidence type="ECO:0000313" key="4">
    <source>
        <dbReference type="Proteomes" id="UP000001997"/>
    </source>
</evidence>
<sequence length="1457" mass="165377">MSTYHPSFGRPSGFGNVFKSLTKSLKTTSIKNEPIHINPMVVGGSRDQQQLFQELTSGSLPQRASAAEKIAKSLNEFAISSIPEIWYMVRDLCGPNVQSHIRRTGLRLMIRCIYADDADFVSNNLVFLKDLMKYCLTTDARLDPEYDLFLQALKALTREGKEVNDFCVYDESKSFLRFFEASLAYFNKARSAEGAEAEQLLETLKFLQNCFRYNGHILDSNTINSLLLHILTCVSGPVADVVILEAIKAILALVESGAVITSVFSNLISVLCSCYNISADIDKVIWSTIHIIYATPMSIQLVYHVLTIINNPELRQFKNQNIPDIHSLRSSDSRGGAKTIKRDSPLTSCLGAISILELIALTSCIEDNERIDSFHSEFYNNLKSALTHQVPVINTAILRMFDRIFSKAPIEPLINNVDHAVVGKAFPFYFWHSQTHSLFDLLSVIRVTTEQDRSYWKSMCISLQSLYEDHEISCPKERIVEFFMEKHNLISDSNVSFVLKYYSDNSLCLSANPFHKDNIAKVLNHFYFNGSNSKCRIEALSIVLEAFKKSCTIFGHESIDYEGFFHLFQRSLDETDEEVRSYLFGPFFTSFALDCTPSMFVELCSVFLPLFPVKRRTERFRSLVSSSSFASSSYFSNETTNKTPLITELAKSMSRVLVITSSSDGAKAVQAFELLMNILQYAYEEENYQLLVLVSRCLIRIRATVEGFIYFTQPSDMGGLASSVKRNLEDKGTVQDASTMLWVYPEHVDFIPAEYLDKPTSNLILFDPEATKLLHLDGSPTIDITRWFSVVLDILENYIHWEIYSFLWAHVCTQLSNLDLNKSSEQIMRMRAITCDQLQLKLPKSLSLPRDLTKGDLQVAFIRSLSSLLAYHDVFSKYEEDAIVNSLVQGLGSWEKTAIPCIHILTICCYEVPLSIKKFLSVILTQLQTRVTSALASTHTLEFLMSLIHIPSLTSNFTIDEYMRVFGIAFKYIQLARDLRSRLTIDENSRIQTHGVEAQVEQTPSTSATSITPILAQYLLTMSYDVISNWFLKMGLRERPKIANYLINNLKACSEECDKPVDDQTASFIDFIHYFADSNVSSKILNPALLTLAPSNDEGYETRTWIIGQRIVSVSLDLNTGMSRMIIRSGSGVRSLKLMIENIDQKDRREKSYITAAHILSQFSDNMDQNSAPVPLIDDYISSRAISTIDRIPTVEFHKIGILYVGPRQSNENEVLGNQVGSRAYLDFLNNIGEFVKLKGCDKRVYVGGLDTENGSDGEYGLFWSDKITQIVFHVTTLMKNNDGDKYYDLKKRHIGNNYVNIFFDESGKEFNFNIIKTQFNFLNIVISPHTKSTSMFTNHINEIQRSNKVPARNIYKVKTFRRSGVPGLFATCHFKLISEQQLPSYIRNLAIIADQFATIWHSQTPKHFVSNWARRVDQIDKLREKVLETQQSIRREPAGVVTGSAADSLLQQLESR</sequence>
<evidence type="ECO:0000259" key="2">
    <source>
        <dbReference type="PROSITE" id="PS50085"/>
    </source>
</evidence>